<dbReference type="InterPro" id="IPR008984">
    <property type="entry name" value="SMAD_FHA_dom_sf"/>
</dbReference>
<protein>
    <submittedName>
        <fullName evidence="2">FHA domain-containing protein</fullName>
    </submittedName>
</protein>
<organism evidence="2 3">
    <name type="scientific">Gloeobacter morelensis MG652769</name>
    <dbReference type="NCBI Taxonomy" id="2781736"/>
    <lineage>
        <taxon>Bacteria</taxon>
        <taxon>Bacillati</taxon>
        <taxon>Cyanobacteriota</taxon>
        <taxon>Cyanophyceae</taxon>
        <taxon>Gloeobacterales</taxon>
        <taxon>Gloeobacteraceae</taxon>
        <taxon>Gloeobacter</taxon>
        <taxon>Gloeobacter morelensis</taxon>
    </lineage>
</organism>
<reference evidence="2 3" key="1">
    <citation type="journal article" date="2021" name="Genome Biol. Evol.">
        <title>Complete Genome Sequencing of a Novel Gloeobacter Species from a Waterfall Cave in Mexico.</title>
        <authorList>
            <person name="Saw J.H."/>
            <person name="Cardona T."/>
            <person name="Montejano G."/>
        </authorList>
    </citation>
    <scope>NUCLEOTIDE SEQUENCE [LARGE SCALE GENOMIC DNA]</scope>
    <source>
        <strain evidence="2">MG652769</strain>
    </source>
</reference>
<proteinExistence type="predicted"/>
<dbReference type="EMBL" id="CP063845">
    <property type="protein sequence ID" value="UFP95454.1"/>
    <property type="molecule type" value="Genomic_DNA"/>
</dbReference>
<evidence type="ECO:0000313" key="3">
    <source>
        <dbReference type="Proteomes" id="UP001054846"/>
    </source>
</evidence>
<dbReference type="SUPFAM" id="SSF49879">
    <property type="entry name" value="SMAD/FHA domain"/>
    <property type="match status" value="1"/>
</dbReference>
<dbReference type="SMART" id="SM00240">
    <property type="entry name" value="FHA"/>
    <property type="match status" value="1"/>
</dbReference>
<dbReference type="RefSeq" id="WP_230842682.1">
    <property type="nucleotide sequence ID" value="NZ_CP063845.1"/>
</dbReference>
<dbReference type="InterPro" id="IPR000253">
    <property type="entry name" value="FHA_dom"/>
</dbReference>
<dbReference type="Proteomes" id="UP001054846">
    <property type="component" value="Chromosome"/>
</dbReference>
<feature type="domain" description="FHA" evidence="1">
    <location>
        <begin position="123"/>
        <end position="183"/>
    </location>
</feature>
<dbReference type="PANTHER" id="PTHR23308">
    <property type="entry name" value="NUCLEAR INHIBITOR OF PROTEIN PHOSPHATASE-1"/>
    <property type="match status" value="1"/>
</dbReference>
<sequence>MAAPKCPNPQCEYFNRTLPNTAQVCPMCGTPLGNVVRSGAAPVAAAPPPPPIVSPYQQSAPPPLPPVYAPVAPPPGYPQPAPAAYPPPPVAPAAAPPVSQGRPTLKLVHALIGREFAAPGDESYIGRRGGTVKPAPEIDLTGIPNDQVISRPHACILWDAAYATYTITDNNSRNGTFVNGQPLTPGVSYQLVDGDTLQLGRESLVQFKVAIA</sequence>
<dbReference type="Gene3D" id="2.60.200.20">
    <property type="match status" value="1"/>
</dbReference>
<gene>
    <name evidence="2" type="ORF">ISF26_04175</name>
</gene>
<dbReference type="Pfam" id="PF00498">
    <property type="entry name" value="FHA"/>
    <property type="match status" value="1"/>
</dbReference>
<evidence type="ECO:0000259" key="1">
    <source>
        <dbReference type="PROSITE" id="PS50006"/>
    </source>
</evidence>
<dbReference type="InterPro" id="IPR050923">
    <property type="entry name" value="Cell_Proc_Reg/RNA_Proc"/>
</dbReference>
<accession>A0ABY3PP94</accession>
<evidence type="ECO:0000313" key="2">
    <source>
        <dbReference type="EMBL" id="UFP95454.1"/>
    </source>
</evidence>
<dbReference type="CDD" id="cd00060">
    <property type="entry name" value="FHA"/>
    <property type="match status" value="1"/>
</dbReference>
<keyword evidence="3" id="KW-1185">Reference proteome</keyword>
<dbReference type="PROSITE" id="PS50006">
    <property type="entry name" value="FHA_DOMAIN"/>
    <property type="match status" value="1"/>
</dbReference>
<name>A0ABY3PP94_9CYAN</name>